<gene>
    <name evidence="7" type="ORF">LAFE_0H01420G</name>
</gene>
<keyword evidence="4 6" id="KW-0809">Transit peptide</keyword>
<dbReference type="GO" id="GO:0045182">
    <property type="term" value="F:translation regulator activity"/>
    <property type="evidence" value="ECO:0007669"/>
    <property type="project" value="InterPro"/>
</dbReference>
<dbReference type="GO" id="GO:0005739">
    <property type="term" value="C:mitochondrion"/>
    <property type="evidence" value="ECO:0007669"/>
    <property type="project" value="UniProtKB-SubCell"/>
</dbReference>
<proteinExistence type="inferred from homology"/>
<dbReference type="OrthoDB" id="4064791at2759"/>
<evidence type="ECO:0000256" key="3">
    <source>
        <dbReference type="ARBA" id="ARBA00022845"/>
    </source>
</evidence>
<dbReference type="EMBL" id="LT598491">
    <property type="protein sequence ID" value="SCW03896.1"/>
    <property type="molecule type" value="Genomic_DNA"/>
</dbReference>
<sequence length="595" mass="67362">MSQWRKCSRFYATVNKVSRKTVIPKNNYKNSTSSSTSKFRPAATQSIHPFYTPNINERALLCLTERNPELLNGQPFIPAISTDPVTSEATLVNARCQFHTVQDINRWVQEQRNKSEHGKKLEIINEHNINRLLRTSKLDRNQLPRIKRLTSLFAGTSESVNPDLINTIVESLVTDSSENNKIFSEEIFLYMLQHHTTSPEGLIGIIESIIFFLHRDIDEFKVAELLVLQCLVSIQKKDIKLTPALVSTIDRLTEAINQRFHSTNCILQFEPCVIHVFLEHYIKCGKLAGCKILFADLINKGFCPNAELVTGYLNLIEEKIGSGVNNEELLRKFAYISDFSPVFHTVFSPQIMEYLISYCRHFNEVLSLLLLAEQSVMMKQIYDTNLPQLIRKVSLLTRNSLKNSANLCSLYDRAENYYGQNLSDKVKSVFILQFAVNHNFSMVAKLLTSLKETPSPNYFARIMAMVEQWPYGEFSSSSPGFSKTFKKAFMEEFVLPSFSRMSDAGKLTVLSHLESIELMLPAVKVEMDVLKNGKGSVLPQILVRAYINGFEPLTSSIIKTLSLSSSGLSILEQASEMHTPISNLLQAAVDKAKSS</sequence>
<keyword evidence="8" id="KW-1185">Reference proteome</keyword>
<organism evidence="7 8">
    <name type="scientific">Lachancea fermentati</name>
    <name type="common">Zygosaccharomyces fermentati</name>
    <dbReference type="NCBI Taxonomy" id="4955"/>
    <lineage>
        <taxon>Eukaryota</taxon>
        <taxon>Fungi</taxon>
        <taxon>Dikarya</taxon>
        <taxon>Ascomycota</taxon>
        <taxon>Saccharomycotina</taxon>
        <taxon>Saccharomycetes</taxon>
        <taxon>Saccharomycetales</taxon>
        <taxon>Saccharomycetaceae</taxon>
        <taxon>Lachancea</taxon>
    </lineage>
</organism>
<comment type="similarity">
    <text evidence="2 6">Belongs to the AEP1 family.</text>
</comment>
<keyword evidence="3 6" id="KW-0810">Translation regulation</keyword>
<evidence type="ECO:0000256" key="2">
    <source>
        <dbReference type="ARBA" id="ARBA00008176"/>
    </source>
</evidence>
<accession>A0A1G4MJ49</accession>
<comment type="function">
    <text evidence="6">Required for translation of the mitochondrial OLI1 transcript encoding subunit 9 of mitochondrial ATP synthase.</text>
</comment>
<dbReference type="Pfam" id="PF17049">
    <property type="entry name" value="AEP1"/>
    <property type="match status" value="1"/>
</dbReference>
<dbReference type="OMA" id="CKVEANE"/>
<evidence type="ECO:0000256" key="4">
    <source>
        <dbReference type="ARBA" id="ARBA00022946"/>
    </source>
</evidence>
<dbReference type="AlphaFoldDB" id="A0A1G4MJ49"/>
<keyword evidence="5 6" id="KW-0496">Mitochondrion</keyword>
<dbReference type="InterPro" id="IPR031467">
    <property type="entry name" value="Aep1"/>
</dbReference>
<evidence type="ECO:0000256" key="6">
    <source>
        <dbReference type="RuleBase" id="RU362136"/>
    </source>
</evidence>
<reference evidence="7 8" key="1">
    <citation type="submission" date="2016-03" db="EMBL/GenBank/DDBJ databases">
        <authorList>
            <person name="Devillers H."/>
        </authorList>
    </citation>
    <scope>NUCLEOTIDE SEQUENCE [LARGE SCALE GENOMIC DNA]</scope>
    <source>
        <strain evidence="7">CBS 6772</strain>
    </source>
</reference>
<dbReference type="Proteomes" id="UP000190831">
    <property type="component" value="Chromosome H"/>
</dbReference>
<protein>
    <recommendedName>
        <fullName evidence="6">ATPase expression protein 1</fullName>
    </recommendedName>
</protein>
<evidence type="ECO:0000256" key="5">
    <source>
        <dbReference type="ARBA" id="ARBA00023128"/>
    </source>
</evidence>
<name>A0A1G4MJ49_LACFM</name>
<comment type="subcellular location">
    <subcellularLocation>
        <location evidence="1 6">Mitochondrion</location>
    </subcellularLocation>
</comment>
<evidence type="ECO:0000313" key="7">
    <source>
        <dbReference type="EMBL" id="SCW03896.1"/>
    </source>
</evidence>
<evidence type="ECO:0000256" key="1">
    <source>
        <dbReference type="ARBA" id="ARBA00004173"/>
    </source>
</evidence>
<evidence type="ECO:0000313" key="8">
    <source>
        <dbReference type="Proteomes" id="UP000190831"/>
    </source>
</evidence>